<dbReference type="OrthoDB" id="5125733at2759"/>
<proteinExistence type="predicted"/>
<feature type="domain" description="Heterokaryon incompatibility" evidence="1">
    <location>
        <begin position="245"/>
        <end position="392"/>
    </location>
</feature>
<keyword evidence="3" id="KW-1185">Reference proteome</keyword>
<evidence type="ECO:0000259" key="1">
    <source>
        <dbReference type="Pfam" id="PF06985"/>
    </source>
</evidence>
<dbReference type="AlphaFoldDB" id="A0A8H7DX40"/>
<reference evidence="2" key="1">
    <citation type="submission" date="2020-02" db="EMBL/GenBank/DDBJ databases">
        <authorList>
            <person name="Palmer J.M."/>
        </authorList>
    </citation>
    <scope>NUCLEOTIDE SEQUENCE</scope>
    <source>
        <strain evidence="2">EPUS1.4</strain>
        <tissue evidence="2">Thallus</tissue>
    </source>
</reference>
<dbReference type="InterPro" id="IPR010730">
    <property type="entry name" value="HET"/>
</dbReference>
<dbReference type="PANTHER" id="PTHR33112">
    <property type="entry name" value="DOMAIN PROTEIN, PUTATIVE-RELATED"/>
    <property type="match status" value="1"/>
</dbReference>
<gene>
    <name evidence="2" type="ORF">GJ744_005475</name>
</gene>
<organism evidence="2 3">
    <name type="scientific">Endocarpon pusillum</name>
    <dbReference type="NCBI Taxonomy" id="364733"/>
    <lineage>
        <taxon>Eukaryota</taxon>
        <taxon>Fungi</taxon>
        <taxon>Dikarya</taxon>
        <taxon>Ascomycota</taxon>
        <taxon>Pezizomycotina</taxon>
        <taxon>Eurotiomycetes</taxon>
        <taxon>Chaetothyriomycetidae</taxon>
        <taxon>Verrucariales</taxon>
        <taxon>Verrucariaceae</taxon>
        <taxon>Endocarpon</taxon>
    </lineage>
</organism>
<comment type="caution">
    <text evidence="2">The sequence shown here is derived from an EMBL/GenBank/DDBJ whole genome shotgun (WGS) entry which is preliminary data.</text>
</comment>
<accession>A0A8H7DX40</accession>
<evidence type="ECO:0000313" key="3">
    <source>
        <dbReference type="Proteomes" id="UP000606974"/>
    </source>
</evidence>
<sequence length="694" mass="78789">MSSSTTLPLNSASSQPSNPLCSPCQWFIGDILSGNIPMNDLWRQAEQGEPFYSTHHHADTDELQQCSEVFECPVCQLLVSQGSDYDIEGPQDASDYRIMTAELIRSFKFTRIPELGPIVRDRYFVLVTDYAVEELDQALEDMMSSIKVVTGPNDPELRFDTLHKPDWPLTAPTDMTGICKKVFSSPKSMECLALARRWLATCQKGHLECSRTGSSQLPTRVIDLRPSTSDLQPRLYVTNGENAPYVALSYCWGGEVPSKTTSMNIERYRDALDVSELPLTFRDAIFLTRELGFRYLWIDALCIIQDDFKDWEQEAAVMGNVYAGSVFTISALSSQSSLEGFLHERPPEITKTVNIGSHSVPKSEARINLSVRKIKRTHFDYCLSYRGWTLQERLLATALLHYTPEGMIWECRTHCVREHGEGHPTSGMLKALNHFTGISDMDSLWQRVVQDYTTRALTVEGDKLPAIAGVARYFRNSRSEDDEYLAGIWKDTIPESLRWIAYEGSMVPQPRGYRAPSWSWAAVNGKVEWLIETNNEILVDDLGFQLLDGEVKDSPPGSMGRVVTGFLDIYGVVRECFFEKQDAWNGKLHIDKEQTCICWTDRELSSSGCFALALGLWRFLDGSINHLYQIEDQCRIWYLVLERCDYGHMVSCDTSESEDEIIPELKFKRLGIAYADFEILPSLPEHKPTLLRVI</sequence>
<dbReference type="Proteomes" id="UP000606974">
    <property type="component" value="Unassembled WGS sequence"/>
</dbReference>
<name>A0A8H7DX40_9EURO</name>
<dbReference type="EMBL" id="JAACFV010000237">
    <property type="protein sequence ID" value="KAF7502584.1"/>
    <property type="molecule type" value="Genomic_DNA"/>
</dbReference>
<protein>
    <recommendedName>
        <fullName evidence="1">Heterokaryon incompatibility domain-containing protein</fullName>
    </recommendedName>
</protein>
<dbReference type="PANTHER" id="PTHR33112:SF8">
    <property type="entry name" value="HETEROKARYON INCOMPATIBILITY DOMAIN-CONTAINING PROTEIN"/>
    <property type="match status" value="1"/>
</dbReference>
<evidence type="ECO:0000313" key="2">
    <source>
        <dbReference type="EMBL" id="KAF7502584.1"/>
    </source>
</evidence>
<dbReference type="Pfam" id="PF06985">
    <property type="entry name" value="HET"/>
    <property type="match status" value="1"/>
</dbReference>